<feature type="compositionally biased region" description="Low complexity" evidence="7">
    <location>
        <begin position="178"/>
        <end position="198"/>
    </location>
</feature>
<dbReference type="EMBL" id="JANAVB010019798">
    <property type="protein sequence ID" value="KAJ6827975.1"/>
    <property type="molecule type" value="Genomic_DNA"/>
</dbReference>
<name>A0AAX6GI55_IRIPA</name>
<evidence type="ECO:0000256" key="6">
    <source>
        <dbReference type="RuleBase" id="RU367028"/>
    </source>
</evidence>
<comment type="subcellular location">
    <subcellularLocation>
        <location evidence="1 6">Nucleus</location>
    </subcellularLocation>
</comment>
<evidence type="ECO:0000313" key="10">
    <source>
        <dbReference type="Proteomes" id="UP001140949"/>
    </source>
</evidence>
<keyword evidence="5 6" id="KW-0539">Nucleus</keyword>
<dbReference type="InterPro" id="IPR006458">
    <property type="entry name" value="Ovate_C"/>
</dbReference>
<evidence type="ECO:0000256" key="2">
    <source>
        <dbReference type="ARBA" id="ARBA00022491"/>
    </source>
</evidence>
<keyword evidence="3 6" id="KW-0805">Transcription regulation</keyword>
<evidence type="ECO:0000256" key="3">
    <source>
        <dbReference type="ARBA" id="ARBA00023015"/>
    </source>
</evidence>
<accession>A0AAX6GI55</accession>
<evidence type="ECO:0000259" key="8">
    <source>
        <dbReference type="PROSITE" id="PS51754"/>
    </source>
</evidence>
<protein>
    <recommendedName>
        <fullName evidence="6">Transcription repressor</fullName>
    </recommendedName>
    <alternativeName>
        <fullName evidence="6">Ovate family protein</fullName>
    </alternativeName>
</protein>
<dbReference type="InterPro" id="IPR038933">
    <property type="entry name" value="Ovate"/>
</dbReference>
<feature type="domain" description="OVATE" evidence="8">
    <location>
        <begin position="228"/>
        <end position="287"/>
    </location>
</feature>
<comment type="caution">
    <text evidence="9">The sequence shown here is derived from an EMBL/GenBank/DDBJ whole genome shotgun (WGS) entry which is preliminary data.</text>
</comment>
<dbReference type="GO" id="GO:0005634">
    <property type="term" value="C:nucleus"/>
    <property type="evidence" value="ECO:0007669"/>
    <property type="project" value="UniProtKB-SubCell"/>
</dbReference>
<reference evidence="9" key="2">
    <citation type="submission" date="2023-04" db="EMBL/GenBank/DDBJ databases">
        <authorList>
            <person name="Bruccoleri R.E."/>
            <person name="Oakeley E.J."/>
            <person name="Faust A.-M."/>
            <person name="Dessus-Babus S."/>
            <person name="Altorfer M."/>
            <person name="Burckhardt D."/>
            <person name="Oertli M."/>
            <person name="Naumann U."/>
            <person name="Petersen F."/>
            <person name="Wong J."/>
        </authorList>
    </citation>
    <scope>NUCLEOTIDE SEQUENCE</scope>
    <source>
        <strain evidence="9">GSM-AAB239-AS_SAM_17_03QT</strain>
        <tissue evidence="9">Leaf</tissue>
    </source>
</reference>
<evidence type="ECO:0000256" key="5">
    <source>
        <dbReference type="ARBA" id="ARBA00023242"/>
    </source>
</evidence>
<dbReference type="PROSITE" id="PS51754">
    <property type="entry name" value="OVATE"/>
    <property type="match status" value="1"/>
</dbReference>
<evidence type="ECO:0000256" key="7">
    <source>
        <dbReference type="SAM" id="MobiDB-lite"/>
    </source>
</evidence>
<feature type="compositionally biased region" description="Polar residues" evidence="7">
    <location>
        <begin position="93"/>
        <end position="104"/>
    </location>
</feature>
<feature type="region of interest" description="Disordered" evidence="7">
    <location>
        <begin position="145"/>
        <end position="237"/>
    </location>
</feature>
<organism evidence="9 10">
    <name type="scientific">Iris pallida</name>
    <name type="common">Sweet iris</name>
    <dbReference type="NCBI Taxonomy" id="29817"/>
    <lineage>
        <taxon>Eukaryota</taxon>
        <taxon>Viridiplantae</taxon>
        <taxon>Streptophyta</taxon>
        <taxon>Embryophyta</taxon>
        <taxon>Tracheophyta</taxon>
        <taxon>Spermatophyta</taxon>
        <taxon>Magnoliopsida</taxon>
        <taxon>Liliopsida</taxon>
        <taxon>Asparagales</taxon>
        <taxon>Iridaceae</taxon>
        <taxon>Iridoideae</taxon>
        <taxon>Irideae</taxon>
        <taxon>Iris</taxon>
    </lineage>
</organism>
<comment type="function">
    <text evidence="6">Transcriptional repressor that regulates multiple aspects of plant growth and development.</text>
</comment>
<dbReference type="PANTHER" id="PTHR33057">
    <property type="entry name" value="TRANSCRIPTION REPRESSOR OFP7-RELATED"/>
    <property type="match status" value="1"/>
</dbReference>
<dbReference type="NCBIfam" id="TIGR01568">
    <property type="entry name" value="A_thal_3678"/>
    <property type="match status" value="1"/>
</dbReference>
<proteinExistence type="predicted"/>
<dbReference type="AlphaFoldDB" id="A0AAX6GI55"/>
<keyword evidence="4 6" id="KW-0804">Transcription</keyword>
<dbReference type="Pfam" id="PF04844">
    <property type="entry name" value="Ovate"/>
    <property type="match status" value="1"/>
</dbReference>
<dbReference type="Pfam" id="PF13724">
    <property type="entry name" value="DNA_binding_2"/>
    <property type="match status" value="1"/>
</dbReference>
<dbReference type="GO" id="GO:0003677">
    <property type="term" value="F:DNA binding"/>
    <property type="evidence" value="ECO:0007669"/>
    <property type="project" value="InterPro"/>
</dbReference>
<gene>
    <name evidence="9" type="ORF">M6B38_364395</name>
</gene>
<sequence>MGKHRFRLSDMLPNAWFYKLKDMNKPHQRPPPNQPPPPPLIPNRASYYFPSNSPRHFPPPPDSRSPRNSTTRPRRKLPTAAAAVSPRLLLPISPSTCTRASVSESDSDAHNSHCIRRSTAAPPPPKLDVVLDLVGSELELRPILTKPPPAAAANPKKKKDNAPNPKNTTPSSSAAIQPRLLLRSSAARSKSSPAVVSPGRKVRLAPRRPSGGRSRSSRRGPLDESFAVVKSSSDPRRDFRESMMEMISENKLTAPKDLEDLLACYLALNSNEYHAVIVDVFEEIWLDITKTSLPTN</sequence>
<feature type="compositionally biased region" description="Pro residues" evidence="7">
    <location>
        <begin position="29"/>
        <end position="41"/>
    </location>
</feature>
<evidence type="ECO:0000313" key="9">
    <source>
        <dbReference type="EMBL" id="KAJ6827975.1"/>
    </source>
</evidence>
<dbReference type="InterPro" id="IPR025830">
    <property type="entry name" value="DNA_bnd_dom_ovate"/>
</dbReference>
<reference evidence="9" key="1">
    <citation type="journal article" date="2023" name="GigaByte">
        <title>Genome assembly of the bearded iris, Iris pallida Lam.</title>
        <authorList>
            <person name="Bruccoleri R.E."/>
            <person name="Oakeley E.J."/>
            <person name="Faust A.M.E."/>
            <person name="Altorfer M."/>
            <person name="Dessus-Babus S."/>
            <person name="Burckhardt D."/>
            <person name="Oertli M."/>
            <person name="Naumann U."/>
            <person name="Petersen F."/>
            <person name="Wong J."/>
        </authorList>
    </citation>
    <scope>NUCLEOTIDE SEQUENCE</scope>
    <source>
        <strain evidence="9">GSM-AAB239-AS_SAM_17_03QT</strain>
    </source>
</reference>
<evidence type="ECO:0000256" key="1">
    <source>
        <dbReference type="ARBA" id="ARBA00004123"/>
    </source>
</evidence>
<keyword evidence="10" id="KW-1185">Reference proteome</keyword>
<dbReference type="GO" id="GO:0045892">
    <property type="term" value="P:negative regulation of DNA-templated transcription"/>
    <property type="evidence" value="ECO:0007669"/>
    <property type="project" value="UniProtKB-UniRule"/>
</dbReference>
<dbReference type="PANTHER" id="PTHR33057:SF151">
    <property type="entry name" value="TRANSCRIPTION REPRESSOR OFP1"/>
    <property type="match status" value="1"/>
</dbReference>
<keyword evidence="2 6" id="KW-0678">Repressor</keyword>
<feature type="region of interest" description="Disordered" evidence="7">
    <location>
        <begin position="22"/>
        <end position="126"/>
    </location>
</feature>
<dbReference type="Proteomes" id="UP001140949">
    <property type="component" value="Unassembled WGS sequence"/>
</dbReference>
<evidence type="ECO:0000256" key="4">
    <source>
        <dbReference type="ARBA" id="ARBA00023163"/>
    </source>
</evidence>